<evidence type="ECO:0000256" key="1">
    <source>
        <dbReference type="ARBA" id="ARBA00004123"/>
    </source>
</evidence>
<dbReference type="GO" id="GO:0032968">
    <property type="term" value="P:positive regulation of transcription elongation by RNA polymerase II"/>
    <property type="evidence" value="ECO:0007669"/>
    <property type="project" value="TreeGrafter"/>
</dbReference>
<reference evidence="7" key="2">
    <citation type="submission" date="2020-11" db="EMBL/GenBank/DDBJ databases">
        <authorList>
            <consortium name="DOE Joint Genome Institute"/>
            <person name="Kuo A."/>
            <person name="Miyauchi S."/>
            <person name="Kiss E."/>
            <person name="Drula E."/>
            <person name="Kohler A."/>
            <person name="Sanchez-Garcia M."/>
            <person name="Andreopoulos B."/>
            <person name="Barry K.W."/>
            <person name="Bonito G."/>
            <person name="Buee M."/>
            <person name="Carver A."/>
            <person name="Chen C."/>
            <person name="Cichocki N."/>
            <person name="Clum A."/>
            <person name="Culley D."/>
            <person name="Crous P.W."/>
            <person name="Fauchery L."/>
            <person name="Girlanda M."/>
            <person name="Hayes R."/>
            <person name="Keri Z."/>
            <person name="Labutti K."/>
            <person name="Lipzen A."/>
            <person name="Lombard V."/>
            <person name="Magnuson J."/>
            <person name="Maillard F."/>
            <person name="Morin E."/>
            <person name="Murat C."/>
            <person name="Nolan M."/>
            <person name="Ohm R."/>
            <person name="Pangilinan J."/>
            <person name="Pereira M."/>
            <person name="Perotto S."/>
            <person name="Peter M."/>
            <person name="Riley R."/>
            <person name="Sitrit Y."/>
            <person name="Stielow B."/>
            <person name="Szollosi G."/>
            <person name="Zifcakova L."/>
            <person name="Stursova M."/>
            <person name="Spatafora J.W."/>
            <person name="Tedersoo L."/>
            <person name="Vaario L.-M."/>
            <person name="Yamada A."/>
            <person name="Yan M."/>
            <person name="Wang P."/>
            <person name="Xu J."/>
            <person name="Bruns T."/>
            <person name="Baldrian P."/>
            <person name="Vilgalys R."/>
            <person name="Henrissat B."/>
            <person name="Grigoriev I.V."/>
            <person name="Hibbett D."/>
            <person name="Nagy L.G."/>
            <person name="Martin F.M."/>
        </authorList>
    </citation>
    <scope>NUCLEOTIDE SEQUENCE</scope>
    <source>
        <strain evidence="7">UH-Tt-Lm1</strain>
    </source>
</reference>
<comment type="subcellular location">
    <subcellularLocation>
        <location evidence="1">Nucleus</location>
    </subcellularLocation>
</comment>
<evidence type="ECO:0000313" key="7">
    <source>
        <dbReference type="EMBL" id="KAF9792590.1"/>
    </source>
</evidence>
<evidence type="ECO:0000256" key="4">
    <source>
        <dbReference type="ARBA" id="ARBA00023242"/>
    </source>
</evidence>
<dbReference type="PANTHER" id="PTHR12466:SF8">
    <property type="entry name" value="PARAFIBROMIN"/>
    <property type="match status" value="1"/>
</dbReference>
<feature type="region of interest" description="Disordered" evidence="5">
    <location>
        <begin position="126"/>
        <end position="168"/>
    </location>
</feature>
<keyword evidence="8" id="KW-1185">Reference proteome</keyword>
<dbReference type="InterPro" id="IPR038103">
    <property type="entry name" value="CDC73_C_sf"/>
</dbReference>
<feature type="compositionally biased region" description="Low complexity" evidence="5">
    <location>
        <begin position="130"/>
        <end position="150"/>
    </location>
</feature>
<evidence type="ECO:0000313" key="8">
    <source>
        <dbReference type="Proteomes" id="UP000736335"/>
    </source>
</evidence>
<reference evidence="7" key="1">
    <citation type="journal article" date="2020" name="Nat. Commun.">
        <title>Large-scale genome sequencing of mycorrhizal fungi provides insights into the early evolution of symbiotic traits.</title>
        <authorList>
            <person name="Miyauchi S."/>
            <person name="Kiss E."/>
            <person name="Kuo A."/>
            <person name="Drula E."/>
            <person name="Kohler A."/>
            <person name="Sanchez-Garcia M."/>
            <person name="Morin E."/>
            <person name="Andreopoulos B."/>
            <person name="Barry K.W."/>
            <person name="Bonito G."/>
            <person name="Buee M."/>
            <person name="Carver A."/>
            <person name="Chen C."/>
            <person name="Cichocki N."/>
            <person name="Clum A."/>
            <person name="Culley D."/>
            <person name="Crous P.W."/>
            <person name="Fauchery L."/>
            <person name="Girlanda M."/>
            <person name="Hayes R.D."/>
            <person name="Keri Z."/>
            <person name="LaButti K."/>
            <person name="Lipzen A."/>
            <person name="Lombard V."/>
            <person name="Magnuson J."/>
            <person name="Maillard F."/>
            <person name="Murat C."/>
            <person name="Nolan M."/>
            <person name="Ohm R.A."/>
            <person name="Pangilinan J."/>
            <person name="Pereira M.F."/>
            <person name="Perotto S."/>
            <person name="Peter M."/>
            <person name="Pfister S."/>
            <person name="Riley R."/>
            <person name="Sitrit Y."/>
            <person name="Stielow J.B."/>
            <person name="Szollosi G."/>
            <person name="Zifcakova L."/>
            <person name="Stursova M."/>
            <person name="Spatafora J.W."/>
            <person name="Tedersoo L."/>
            <person name="Vaario L.M."/>
            <person name="Yamada A."/>
            <person name="Yan M."/>
            <person name="Wang P."/>
            <person name="Xu J."/>
            <person name="Bruns T."/>
            <person name="Baldrian P."/>
            <person name="Vilgalys R."/>
            <person name="Dunand C."/>
            <person name="Henrissat B."/>
            <person name="Grigoriev I.V."/>
            <person name="Hibbett D."/>
            <person name="Nagy L.G."/>
            <person name="Martin F.M."/>
        </authorList>
    </citation>
    <scope>NUCLEOTIDE SEQUENCE</scope>
    <source>
        <strain evidence="7">UH-Tt-Lm1</strain>
    </source>
</reference>
<dbReference type="AlphaFoldDB" id="A0A9P6HQI4"/>
<feature type="domain" description="Cell division control protein 73 C-terminal" evidence="6">
    <location>
        <begin position="246"/>
        <end position="414"/>
    </location>
</feature>
<dbReference type="InterPro" id="IPR031336">
    <property type="entry name" value="CDC73_C"/>
</dbReference>
<dbReference type="GO" id="GO:0016593">
    <property type="term" value="C:Cdc73/Paf1 complex"/>
    <property type="evidence" value="ECO:0007669"/>
    <property type="project" value="InterPro"/>
</dbReference>
<keyword evidence="3" id="KW-0804">Transcription</keyword>
<dbReference type="EMBL" id="WIUZ02000001">
    <property type="protein sequence ID" value="KAF9792590.1"/>
    <property type="molecule type" value="Genomic_DNA"/>
</dbReference>
<evidence type="ECO:0000256" key="2">
    <source>
        <dbReference type="ARBA" id="ARBA00010427"/>
    </source>
</evidence>
<evidence type="ECO:0000256" key="5">
    <source>
        <dbReference type="SAM" id="MobiDB-lite"/>
    </source>
</evidence>
<dbReference type="OrthoDB" id="2186602at2759"/>
<organism evidence="7 8">
    <name type="scientific">Thelephora terrestris</name>
    <dbReference type="NCBI Taxonomy" id="56493"/>
    <lineage>
        <taxon>Eukaryota</taxon>
        <taxon>Fungi</taxon>
        <taxon>Dikarya</taxon>
        <taxon>Basidiomycota</taxon>
        <taxon>Agaricomycotina</taxon>
        <taxon>Agaricomycetes</taxon>
        <taxon>Thelephorales</taxon>
        <taxon>Thelephoraceae</taxon>
        <taxon>Thelephora</taxon>
    </lineage>
</organism>
<comment type="caution">
    <text evidence="7">The sequence shown here is derived from an EMBL/GenBank/DDBJ whole genome shotgun (WGS) entry which is preliminary data.</text>
</comment>
<sequence>MSSGTEDALLALRNAIKSQSEISYIANGDSVSSLAAATHLVLSSANLPKTTSTRFRKPGVSGSDPTTSPGDFFTLDAIYVTWLLKDASVTEYMKQARDNGLTGGLVSVTERKGVVDWLEGKVASHPNIVPLESESTTPPGTPPSQTSTLPITTSPQFKAPDSSAPPVKRRYVADPHDIEIVKKIRLNEIELQDRNTVLRGIKNNNFTSVRSMFTEKLKKYKVASKSGSTPATTAPDPKMHAKKAKNLYPIIMISSSPTALITMHNVRRFLQESTFEPSQEARARAISEGNVKPDDMIPIYRRRTHIDSSGREMESQVRYVVVDSVEALSKFGVDPWDRVVCVMTTGQEWQFKNYKWKDPKQLFHHVKGIYVTWAHDPQNPRIKDWNVTELKIDAHRRHVDKSVVAHFWKSIDNWTQMNKPWLMQS</sequence>
<evidence type="ECO:0000259" key="6">
    <source>
        <dbReference type="Pfam" id="PF05179"/>
    </source>
</evidence>
<gene>
    <name evidence="7" type="ORF">BJ322DRAFT_1116221</name>
</gene>
<proteinExistence type="inferred from homology"/>
<dbReference type="GO" id="GO:0006368">
    <property type="term" value="P:transcription elongation by RNA polymerase II"/>
    <property type="evidence" value="ECO:0007669"/>
    <property type="project" value="InterPro"/>
</dbReference>
<protein>
    <submittedName>
        <fullName evidence="7">RNA polymerase II-associated protein</fullName>
    </submittedName>
</protein>
<dbReference type="GO" id="GO:0000993">
    <property type="term" value="F:RNA polymerase II complex binding"/>
    <property type="evidence" value="ECO:0007669"/>
    <property type="project" value="TreeGrafter"/>
</dbReference>
<name>A0A9P6HQI4_9AGAM</name>
<dbReference type="PANTHER" id="PTHR12466">
    <property type="entry name" value="CDC73 DOMAIN PROTEIN"/>
    <property type="match status" value="1"/>
</dbReference>
<dbReference type="Gene3D" id="3.40.50.11990">
    <property type="entry name" value="RNA polymerase II accessory factor, Cdc73 C-terminal domain"/>
    <property type="match status" value="1"/>
</dbReference>
<dbReference type="InterPro" id="IPR007852">
    <property type="entry name" value="Cdc73/Parafibromin"/>
</dbReference>
<dbReference type="Pfam" id="PF05179">
    <property type="entry name" value="CDC73_C"/>
    <property type="match status" value="1"/>
</dbReference>
<evidence type="ECO:0000256" key="3">
    <source>
        <dbReference type="ARBA" id="ARBA00023163"/>
    </source>
</evidence>
<dbReference type="Proteomes" id="UP000736335">
    <property type="component" value="Unassembled WGS sequence"/>
</dbReference>
<dbReference type="FunFam" id="3.40.50.11990:FF:000004">
    <property type="entry name" value="Potential RNA Pol II elongation accessory factor"/>
    <property type="match status" value="1"/>
</dbReference>
<accession>A0A9P6HQI4</accession>
<keyword evidence="4" id="KW-0539">Nucleus</keyword>
<comment type="similarity">
    <text evidence="2">Belongs to the CDC73 family.</text>
</comment>